<feature type="region of interest" description="Disordered" evidence="1">
    <location>
        <begin position="864"/>
        <end position="922"/>
    </location>
</feature>
<evidence type="ECO:0000313" key="3">
    <source>
        <dbReference type="EMBL" id="GAA98675.1"/>
    </source>
</evidence>
<dbReference type="PROSITE" id="PS50006">
    <property type="entry name" value="FHA_DOMAIN"/>
    <property type="match status" value="1"/>
</dbReference>
<dbReference type="HOGENOM" id="CLU_312170_0_0_1"/>
<proteinExistence type="predicted"/>
<feature type="domain" description="FHA" evidence="2">
    <location>
        <begin position="25"/>
        <end position="54"/>
    </location>
</feature>
<dbReference type="EMBL" id="BABT02000153">
    <property type="protein sequence ID" value="GAA98675.1"/>
    <property type="molecule type" value="Genomic_DNA"/>
</dbReference>
<protein>
    <recommendedName>
        <fullName evidence="2">FHA domain-containing protein</fullName>
    </recommendedName>
</protein>
<name>G7E765_MIXOS</name>
<feature type="compositionally biased region" description="Acidic residues" evidence="1">
    <location>
        <begin position="641"/>
        <end position="650"/>
    </location>
</feature>
<evidence type="ECO:0000313" key="4">
    <source>
        <dbReference type="Proteomes" id="UP000009131"/>
    </source>
</evidence>
<comment type="caution">
    <text evidence="3">The sequence shown here is derived from an EMBL/GenBank/DDBJ whole genome shotgun (WGS) entry which is preliminary data.</text>
</comment>
<evidence type="ECO:0000259" key="2">
    <source>
        <dbReference type="PROSITE" id="PS50006"/>
    </source>
</evidence>
<feature type="region of interest" description="Disordered" evidence="1">
    <location>
        <begin position="766"/>
        <end position="793"/>
    </location>
</feature>
<reference evidence="3 4" key="2">
    <citation type="journal article" date="2012" name="Open Biol.">
        <title>Characteristics of nucleosomes and linker DNA regions on the genome of the basidiomycete Mixia osmundae revealed by mono- and dinucleosome mapping.</title>
        <authorList>
            <person name="Nishida H."/>
            <person name="Kondo S."/>
            <person name="Matsumoto T."/>
            <person name="Suzuki Y."/>
            <person name="Yoshikawa H."/>
            <person name="Taylor T.D."/>
            <person name="Sugiyama J."/>
        </authorList>
    </citation>
    <scope>NUCLEOTIDE SEQUENCE [LARGE SCALE GENOMIC DNA]</scope>
    <source>
        <strain evidence="4">CBS 9802 / IAM 14324 / JCM 22182 / KY 12970</strain>
    </source>
</reference>
<feature type="compositionally biased region" description="Acidic residues" evidence="1">
    <location>
        <begin position="832"/>
        <end position="842"/>
    </location>
</feature>
<feature type="region of interest" description="Disordered" evidence="1">
    <location>
        <begin position="807"/>
        <end position="842"/>
    </location>
</feature>
<keyword evidence="4" id="KW-1185">Reference proteome</keyword>
<dbReference type="OrthoDB" id="2535785at2759"/>
<dbReference type="InParanoid" id="G7E765"/>
<feature type="region of interest" description="Disordered" evidence="1">
    <location>
        <begin position="464"/>
        <end position="679"/>
    </location>
</feature>
<evidence type="ECO:0000256" key="1">
    <source>
        <dbReference type="SAM" id="MobiDB-lite"/>
    </source>
</evidence>
<accession>G7E765</accession>
<sequence>MWVLVGNFVSKDEVTTHWLRPGREYTVGRRKTSGEQSTDFAFGSSIVSRKHLTIKVYPVSDDIVRPAGTDLTSKTTYRVTVRTESKSLSLLHALPGYTGDLRSRESQARSNAVAQDELDYIRPAATPSECFLGERAGEREAHVLEAHGDKTNTETEVLPGDEIMVTKDRSLVLRFEWRPLVTYCQGKVSAELIQRAKTLGMSCITGSLAEAQNISYYLARKATVALTPKLFLALARAIPLVTDGFFAALDPLTQCPPIPDAIEVELRASGVPDVNAEAQIERKREAWQTHSAGSDINFWKSSPLEISFEEPRDYLGVDSPWPDPVKFGIKLARTEWMAASPRGMFVQPARPRLFKQMIFVGHDNQIQRAATEEYPGVISAAGGTSIEVSGDGRSLQECRKKLQDLVNENVGKHVMFFKSFIDPDSTWLEAATAHPKIYLLEHMDVLSMIFKATVNLDDFKRKAPHSPVESMQQRAPSIAPSDIQSLASGPMPTGPTEFPPTVPGQQSGKPKRPVRPPSSVNAPKFDTFAAFDDSMDRVPEGSLPELAQEQTNGTVASSSALPSRRAIVRKRLATQSNNPSRLPGFDDSDSDKEPAAVSEVPIFTTDEGDRPAKRARTGTPVVEPIAENPAARGRKRSAKEDADEVMTLDDEAGRPTKQSKAPKRGKILPVQEEPDTDDDRYLQIKTKARGKDKDNDARLNAEFNALKLVKPIMHKPIVDKGERLRFDGPEERAFELSKEDANKPSTQCKFLKVYFEVQPRPAKVQPVLGSTGLPNYKGFVPKNQSMPQRRQRPEVVFHVSQPDDFGLGEQYLQGRPKTRKKKVIVGQSQLPEESDVSLEDEDEVPKLSIRTRGVRNVPIIENVHTTSDEELEDDDAFTLQSQKGAAPRTSAGRRAAKSTISPTKRNEIIVDSSSDSDDLTFKGFKSTSVLSNKPTRARRK</sequence>
<dbReference type="RefSeq" id="XP_014567520.1">
    <property type="nucleotide sequence ID" value="XM_014712034.1"/>
</dbReference>
<dbReference type="Proteomes" id="UP000009131">
    <property type="component" value="Unassembled WGS sequence"/>
</dbReference>
<reference evidence="3 4" key="1">
    <citation type="journal article" date="2011" name="J. Gen. Appl. Microbiol.">
        <title>Draft genome sequencing of the enigmatic basidiomycete Mixia osmundae.</title>
        <authorList>
            <person name="Nishida H."/>
            <person name="Nagatsuka Y."/>
            <person name="Sugiyama J."/>
        </authorList>
    </citation>
    <scope>NUCLEOTIDE SEQUENCE [LARGE SCALE GENOMIC DNA]</scope>
    <source>
        <strain evidence="4">CBS 9802 / IAM 14324 / JCM 22182 / KY 12970</strain>
    </source>
</reference>
<gene>
    <name evidence="3" type="primary">Mo05363</name>
    <name evidence="3" type="ORF">E5Q_05363</name>
</gene>
<dbReference type="InterPro" id="IPR000253">
    <property type="entry name" value="FHA_dom"/>
</dbReference>
<dbReference type="Gene3D" id="2.60.200.20">
    <property type="match status" value="1"/>
</dbReference>
<organism evidence="3 4">
    <name type="scientific">Mixia osmundae (strain CBS 9802 / IAM 14324 / JCM 22182 / KY 12970)</name>
    <dbReference type="NCBI Taxonomy" id="764103"/>
    <lineage>
        <taxon>Eukaryota</taxon>
        <taxon>Fungi</taxon>
        <taxon>Dikarya</taxon>
        <taxon>Basidiomycota</taxon>
        <taxon>Pucciniomycotina</taxon>
        <taxon>Mixiomycetes</taxon>
        <taxon>Mixiales</taxon>
        <taxon>Mixiaceae</taxon>
        <taxon>Mixia</taxon>
    </lineage>
</organism>
<feature type="compositionally biased region" description="Polar residues" evidence="1">
    <location>
        <begin position="548"/>
        <end position="561"/>
    </location>
</feature>
<dbReference type="AlphaFoldDB" id="G7E765"/>